<name>A0ABD1PUC0_9LAMI</name>
<evidence type="ECO:0000313" key="2">
    <source>
        <dbReference type="EMBL" id="KAL2466554.1"/>
    </source>
</evidence>
<feature type="region of interest" description="Disordered" evidence="1">
    <location>
        <begin position="67"/>
        <end position="171"/>
    </location>
</feature>
<feature type="compositionally biased region" description="Basic and acidic residues" evidence="1">
    <location>
        <begin position="120"/>
        <end position="140"/>
    </location>
</feature>
<gene>
    <name evidence="2" type="ORF">Adt_42405</name>
</gene>
<evidence type="ECO:0000313" key="3">
    <source>
        <dbReference type="Proteomes" id="UP001604336"/>
    </source>
</evidence>
<feature type="region of interest" description="Disordered" evidence="1">
    <location>
        <begin position="1"/>
        <end position="34"/>
    </location>
</feature>
<dbReference type="Proteomes" id="UP001604336">
    <property type="component" value="Unassembled WGS sequence"/>
</dbReference>
<dbReference type="AlphaFoldDB" id="A0ABD1PUC0"/>
<keyword evidence="3" id="KW-1185">Reference proteome</keyword>
<proteinExistence type="predicted"/>
<accession>A0ABD1PUC0</accession>
<reference evidence="3" key="1">
    <citation type="submission" date="2024-07" db="EMBL/GenBank/DDBJ databases">
        <title>Two chromosome-level genome assemblies of Korean endemic species Abeliophyllum distichum and Forsythia ovata (Oleaceae).</title>
        <authorList>
            <person name="Jang H."/>
        </authorList>
    </citation>
    <scope>NUCLEOTIDE SEQUENCE [LARGE SCALE GENOMIC DNA]</scope>
</reference>
<evidence type="ECO:0000256" key="1">
    <source>
        <dbReference type="SAM" id="MobiDB-lite"/>
    </source>
</evidence>
<comment type="caution">
    <text evidence="2">The sequence shown here is derived from an EMBL/GenBank/DDBJ whole genome shotgun (WGS) entry which is preliminary data.</text>
</comment>
<sequence length="197" mass="23042">MAEKICELEEKADENEMEKQIEFPEDSDFNPRRQRDEIPEIVVQMLVQQNRVRVTLSSGRIVGDEKIGVENRAPTASHSHPYSDHRDSRRYQPINLLKERERRPARSASVFDRLGDEDDSHQRKTQFHDGRRVGSLRRDPICQPDYFYDDEGDGTTRSFEEDDNEEDLPFSHEIRSTPVSGQNRISIRVEVTPCITW</sequence>
<organism evidence="2 3">
    <name type="scientific">Abeliophyllum distichum</name>
    <dbReference type="NCBI Taxonomy" id="126358"/>
    <lineage>
        <taxon>Eukaryota</taxon>
        <taxon>Viridiplantae</taxon>
        <taxon>Streptophyta</taxon>
        <taxon>Embryophyta</taxon>
        <taxon>Tracheophyta</taxon>
        <taxon>Spermatophyta</taxon>
        <taxon>Magnoliopsida</taxon>
        <taxon>eudicotyledons</taxon>
        <taxon>Gunneridae</taxon>
        <taxon>Pentapetalae</taxon>
        <taxon>asterids</taxon>
        <taxon>lamiids</taxon>
        <taxon>Lamiales</taxon>
        <taxon>Oleaceae</taxon>
        <taxon>Forsythieae</taxon>
        <taxon>Abeliophyllum</taxon>
    </lineage>
</organism>
<feature type="compositionally biased region" description="Basic and acidic residues" evidence="1">
    <location>
        <begin position="81"/>
        <end position="90"/>
    </location>
</feature>
<dbReference type="EMBL" id="JBFOLK010000013">
    <property type="protein sequence ID" value="KAL2466554.1"/>
    <property type="molecule type" value="Genomic_DNA"/>
</dbReference>
<protein>
    <submittedName>
        <fullName evidence="2">Uncharacterized protein</fullName>
    </submittedName>
</protein>